<name>A0A848KHN7_9NOCA</name>
<dbReference type="EMBL" id="VCQU01000003">
    <property type="protein sequence ID" value="NMN95730.1"/>
    <property type="molecule type" value="Genomic_DNA"/>
</dbReference>
<feature type="binding site" evidence="5">
    <location>
        <position position="155"/>
    </location>
    <ligand>
        <name>Fe cation</name>
        <dbReference type="ChEBI" id="CHEBI:24875"/>
        <note>catalytic</note>
    </ligand>
</feature>
<evidence type="ECO:0000256" key="3">
    <source>
        <dbReference type="ARBA" id="ARBA00023002"/>
    </source>
</evidence>
<dbReference type="InterPro" id="IPR004294">
    <property type="entry name" value="Carotenoid_Oase"/>
</dbReference>
<dbReference type="AlphaFoldDB" id="A0A848KHN7"/>
<keyword evidence="2 5" id="KW-0479">Metal-binding</keyword>
<reference evidence="7 8" key="2">
    <citation type="submission" date="2020-06" db="EMBL/GenBank/DDBJ databases">
        <title>Antribacter stalactiti gen. nov., sp. nov., a new member of the family Nacardiaceae isolated from a cave.</title>
        <authorList>
            <person name="Kim I.S."/>
        </authorList>
    </citation>
    <scope>NUCLEOTIDE SEQUENCE [LARGE SCALE GENOMIC DNA]</scope>
    <source>
        <strain evidence="7 8">YC2-7</strain>
    </source>
</reference>
<evidence type="ECO:0000256" key="4">
    <source>
        <dbReference type="ARBA" id="ARBA00023004"/>
    </source>
</evidence>
<accession>A0A848KHN7</accession>
<evidence type="ECO:0000256" key="6">
    <source>
        <dbReference type="RuleBase" id="RU364048"/>
    </source>
</evidence>
<dbReference type="EC" id="1.13.11.-" evidence="6"/>
<dbReference type="GO" id="GO:0016121">
    <property type="term" value="P:carotene catabolic process"/>
    <property type="evidence" value="ECO:0007669"/>
    <property type="project" value="TreeGrafter"/>
</dbReference>
<keyword evidence="6" id="KW-0223">Dioxygenase</keyword>
<comment type="cofactor">
    <cofactor evidence="5 6">
        <name>Fe(2+)</name>
        <dbReference type="ChEBI" id="CHEBI:29033"/>
    </cofactor>
    <text evidence="5 6">Binds 1 Fe(2+) ion per subunit.</text>
</comment>
<feature type="binding site" evidence="5">
    <location>
        <position position="204"/>
    </location>
    <ligand>
        <name>Fe cation</name>
        <dbReference type="ChEBI" id="CHEBI:24875"/>
        <note>catalytic</note>
    </ligand>
</feature>
<dbReference type="GO" id="GO:0046872">
    <property type="term" value="F:metal ion binding"/>
    <property type="evidence" value="ECO:0007669"/>
    <property type="project" value="UniProtKB-KW"/>
</dbReference>
<protein>
    <recommendedName>
        <fullName evidence="6">Dioxygenase</fullName>
        <ecNumber evidence="6">1.13.11.-</ecNumber>
    </recommendedName>
</protein>
<dbReference type="PANTHER" id="PTHR10543:SF89">
    <property type="entry name" value="CAROTENOID 9,10(9',10')-CLEAVAGE DIOXYGENASE 1"/>
    <property type="match status" value="1"/>
</dbReference>
<proteinExistence type="inferred from homology"/>
<dbReference type="PANTHER" id="PTHR10543">
    <property type="entry name" value="BETA-CAROTENE DIOXYGENASE"/>
    <property type="match status" value="1"/>
</dbReference>
<dbReference type="RefSeq" id="WP_169586859.1">
    <property type="nucleotide sequence ID" value="NZ_VCQU01000003.1"/>
</dbReference>
<evidence type="ECO:0000256" key="2">
    <source>
        <dbReference type="ARBA" id="ARBA00022723"/>
    </source>
</evidence>
<dbReference type="GO" id="GO:0010436">
    <property type="term" value="F:carotenoid dioxygenase activity"/>
    <property type="evidence" value="ECO:0007669"/>
    <property type="project" value="TreeGrafter"/>
</dbReference>
<dbReference type="Pfam" id="PF03055">
    <property type="entry name" value="RPE65"/>
    <property type="match status" value="1"/>
</dbReference>
<keyword evidence="3 6" id="KW-0560">Oxidoreductase</keyword>
<comment type="similarity">
    <text evidence="1 6">Belongs to the carotenoid oxygenase family.</text>
</comment>
<evidence type="ECO:0000313" key="7">
    <source>
        <dbReference type="EMBL" id="NMN95730.1"/>
    </source>
</evidence>
<evidence type="ECO:0000256" key="5">
    <source>
        <dbReference type="PIRSR" id="PIRSR604294-1"/>
    </source>
</evidence>
<keyword evidence="4 5" id="KW-0408">Iron</keyword>
<keyword evidence="8" id="KW-1185">Reference proteome</keyword>
<comment type="caution">
    <text evidence="7">The sequence shown here is derived from an EMBL/GenBank/DDBJ whole genome shotgun (WGS) entry which is preliminary data.</text>
</comment>
<dbReference type="Proteomes" id="UP000535543">
    <property type="component" value="Unassembled WGS sequence"/>
</dbReference>
<organism evidence="7 8">
    <name type="scientific">Antrihabitans stalactiti</name>
    <dbReference type="NCBI Taxonomy" id="2584121"/>
    <lineage>
        <taxon>Bacteria</taxon>
        <taxon>Bacillati</taxon>
        <taxon>Actinomycetota</taxon>
        <taxon>Actinomycetes</taxon>
        <taxon>Mycobacteriales</taxon>
        <taxon>Nocardiaceae</taxon>
        <taxon>Antrihabitans</taxon>
    </lineage>
</organism>
<gene>
    <name evidence="7" type="ORF">FGL95_11865</name>
</gene>
<sequence>MTATINRYLAGNFGPVHDELTVTELEVTGNLPAHLDGRYVRNGPNPLAEADPNRYHWFTGDGMLHGVRIRDGRAEWYRNRWVRSMKVAEGLGESPRRGVPHAGMDFASNTNVIEHAGATLALVEGGARPYELTDELDTVGICDFDGTLDGGFAAHPHLDPATGELHAVTYYWGWGNKVRYVVVGTDGRVRRSVDVPVTGSPMLHDFSLTEDYVVLYDLPVTLDLDIVSGRSKPVPKLIGKLPDPVLSRVTRSGGGGTGVFPYSWNDDYPARIGLLPREGAARDVRWFDIEPCFVFHPMNAYQENGGVVLDVVRHPRMFVSDRTGPNPNIDGSPSLHRWTVDIAAGKVREEQVHDRAVEFPRVDERLTGRRHRYGYAVGLDDSGASAHSVVRHDLATRNTTARSLGEGRQAGEFVFVPTSDTAAEDDGVLMGFVYDAVRDRSDLELLDAATLETVATVQLPVRVPHGFHGNWMPTA</sequence>
<feature type="binding site" evidence="5">
    <location>
        <position position="296"/>
    </location>
    <ligand>
        <name>Fe cation</name>
        <dbReference type="ChEBI" id="CHEBI:24875"/>
        <note>catalytic</note>
    </ligand>
</feature>
<evidence type="ECO:0000256" key="1">
    <source>
        <dbReference type="ARBA" id="ARBA00006787"/>
    </source>
</evidence>
<evidence type="ECO:0000313" key="8">
    <source>
        <dbReference type="Proteomes" id="UP000535543"/>
    </source>
</evidence>
<reference evidence="7 8" key="1">
    <citation type="submission" date="2019-05" db="EMBL/GenBank/DDBJ databases">
        <authorList>
            <person name="Lee S.D."/>
        </authorList>
    </citation>
    <scope>NUCLEOTIDE SEQUENCE [LARGE SCALE GENOMIC DNA]</scope>
    <source>
        <strain evidence="7 8">YC2-7</strain>
    </source>
</reference>
<feature type="binding site" evidence="5">
    <location>
        <position position="468"/>
    </location>
    <ligand>
        <name>Fe cation</name>
        <dbReference type="ChEBI" id="CHEBI:24875"/>
        <note>catalytic</note>
    </ligand>
</feature>